<sequence>MTDHLQKPVGSGAGDHSAAVSAAIAHEQQKQVQEGRRKFYSHLEDHVLDYLHNNPIHIEACLNTCIKLFGNVVHNPQEEKYRKVKAANAALRNALAPVKGGEDLPLHAGWTHRVVEMEKYWVFDAEAGSVRFRVLQEALHLCEKALQTVHEKAEKKRLEREEKLQRDTAEKERVRLAIEADKEERRMREEMAAAARTAAAAAAAAAAAPASPTTSSASRKPPGGGTPKGTPSGGGAGHRVGKP</sequence>
<dbReference type="InterPro" id="IPR036339">
    <property type="entry name" value="PUB-like_dom_sf"/>
</dbReference>
<dbReference type="EMBL" id="BMAR01000013">
    <property type="protein sequence ID" value="GFR46270.1"/>
    <property type="molecule type" value="Genomic_DNA"/>
</dbReference>
<keyword evidence="4" id="KW-1185">Reference proteome</keyword>
<dbReference type="Pfam" id="PF09409">
    <property type="entry name" value="PUB"/>
    <property type="match status" value="1"/>
</dbReference>
<name>A0AAD3DQP3_9CHLO</name>
<comment type="caution">
    <text evidence="3">The sequence shown here is derived from an EMBL/GenBank/DDBJ whole genome shotgun (WGS) entry which is preliminary data.</text>
</comment>
<dbReference type="GO" id="GO:0050832">
    <property type="term" value="P:defense response to fungus"/>
    <property type="evidence" value="ECO:0007669"/>
    <property type="project" value="TreeGrafter"/>
</dbReference>
<protein>
    <recommendedName>
        <fullName evidence="2">PUB domain-containing protein</fullName>
    </recommendedName>
</protein>
<dbReference type="PANTHER" id="PTHR47694">
    <property type="entry name" value="PLANT UBX DOMAIN-CONTAINING PROTEIN 2"/>
    <property type="match status" value="1"/>
</dbReference>
<dbReference type="InterPro" id="IPR018997">
    <property type="entry name" value="PUB_domain"/>
</dbReference>
<dbReference type="PANTHER" id="PTHR47694:SF1">
    <property type="entry name" value="PLANT UBX DOMAIN-CONTAINING PROTEIN 2"/>
    <property type="match status" value="1"/>
</dbReference>
<proteinExistence type="predicted"/>
<feature type="region of interest" description="Disordered" evidence="1">
    <location>
        <begin position="151"/>
        <end position="171"/>
    </location>
</feature>
<dbReference type="CDD" id="cd09212">
    <property type="entry name" value="PUB"/>
    <property type="match status" value="1"/>
</dbReference>
<dbReference type="Proteomes" id="UP001054857">
    <property type="component" value="Unassembled WGS sequence"/>
</dbReference>
<dbReference type="AlphaFoldDB" id="A0AAD3DQP3"/>
<feature type="region of interest" description="Disordered" evidence="1">
    <location>
        <begin position="184"/>
        <end position="243"/>
    </location>
</feature>
<feature type="compositionally biased region" description="Low complexity" evidence="1">
    <location>
        <begin position="192"/>
        <end position="221"/>
    </location>
</feature>
<reference evidence="3 4" key="1">
    <citation type="journal article" date="2021" name="Sci. Rep.">
        <title>Genome sequencing of the multicellular alga Astrephomene provides insights into convergent evolution of germ-soma differentiation.</title>
        <authorList>
            <person name="Yamashita S."/>
            <person name="Yamamoto K."/>
            <person name="Matsuzaki R."/>
            <person name="Suzuki S."/>
            <person name="Yamaguchi H."/>
            <person name="Hirooka S."/>
            <person name="Minakuchi Y."/>
            <person name="Miyagishima S."/>
            <person name="Kawachi M."/>
            <person name="Toyoda A."/>
            <person name="Nozaki H."/>
        </authorList>
    </citation>
    <scope>NUCLEOTIDE SEQUENCE [LARGE SCALE GENOMIC DNA]</scope>
    <source>
        <strain evidence="3 4">NIES-4017</strain>
    </source>
</reference>
<feature type="compositionally biased region" description="Gly residues" evidence="1">
    <location>
        <begin position="222"/>
        <end position="243"/>
    </location>
</feature>
<accession>A0AAD3DQP3</accession>
<gene>
    <name evidence="3" type="ORF">Agub_g7824</name>
</gene>
<dbReference type="SMART" id="SM00580">
    <property type="entry name" value="PUG"/>
    <property type="match status" value="1"/>
</dbReference>
<evidence type="ECO:0000313" key="3">
    <source>
        <dbReference type="EMBL" id="GFR46270.1"/>
    </source>
</evidence>
<organism evidence="3 4">
    <name type="scientific">Astrephomene gubernaculifera</name>
    <dbReference type="NCBI Taxonomy" id="47775"/>
    <lineage>
        <taxon>Eukaryota</taxon>
        <taxon>Viridiplantae</taxon>
        <taxon>Chlorophyta</taxon>
        <taxon>core chlorophytes</taxon>
        <taxon>Chlorophyceae</taxon>
        <taxon>CS clade</taxon>
        <taxon>Chlamydomonadales</taxon>
        <taxon>Astrephomenaceae</taxon>
        <taxon>Astrephomene</taxon>
    </lineage>
</organism>
<evidence type="ECO:0000313" key="4">
    <source>
        <dbReference type="Proteomes" id="UP001054857"/>
    </source>
</evidence>
<dbReference type="Gene3D" id="1.20.58.2190">
    <property type="match status" value="1"/>
</dbReference>
<feature type="domain" description="PUB" evidence="2">
    <location>
        <begin position="58"/>
        <end position="127"/>
    </location>
</feature>
<evidence type="ECO:0000259" key="2">
    <source>
        <dbReference type="Pfam" id="PF09409"/>
    </source>
</evidence>
<dbReference type="SUPFAM" id="SSF143503">
    <property type="entry name" value="PUG domain-like"/>
    <property type="match status" value="1"/>
</dbReference>
<evidence type="ECO:0000256" key="1">
    <source>
        <dbReference type="SAM" id="MobiDB-lite"/>
    </source>
</evidence>